<reference evidence="2" key="1">
    <citation type="submission" date="2016-10" db="EMBL/GenBank/DDBJ databases">
        <authorList>
            <person name="Varghese N."/>
            <person name="Submissions S."/>
        </authorList>
    </citation>
    <scope>NUCLEOTIDE SEQUENCE [LARGE SCALE GENOMIC DNA]</scope>
    <source>
        <strain evidence="2">DSM 45405</strain>
    </source>
</reference>
<dbReference type="STRING" id="370526.SAMN04489835_0061"/>
<evidence type="ECO:0000313" key="2">
    <source>
        <dbReference type="Proteomes" id="UP000182915"/>
    </source>
</evidence>
<dbReference type="InterPro" id="IPR027304">
    <property type="entry name" value="Trigger_fact/SurA_dom_sf"/>
</dbReference>
<protein>
    <submittedName>
        <fullName evidence="1">[acyl-carrier-protein] S-malonyltransferase</fullName>
    </submittedName>
</protein>
<dbReference type="Pfam" id="PF23716">
    <property type="entry name" value="DUF7158"/>
    <property type="match status" value="1"/>
</dbReference>
<dbReference type="SUPFAM" id="SSF109998">
    <property type="entry name" value="Triger factor/SurA peptide-binding domain-like"/>
    <property type="match status" value="1"/>
</dbReference>
<sequence length="183" mass="19754">MSVDVAATVGGVAVPVAEIDAREEQLRASRLASSLPRSGTSEGRQLRRWLTQLAVIERVVAAEASARGLTADGAPTEDELLPDLTVRMEIGSVAASVLADPVARAVFASVTADVDVTSEQVASYQSRNPLRYSDSEAYEHLRAAARRRAFRLWLDARCAAVVELAPGYEHPGDPRQPDNTHRH</sequence>
<evidence type="ECO:0000313" key="1">
    <source>
        <dbReference type="EMBL" id="SEH46126.1"/>
    </source>
</evidence>
<dbReference type="OrthoDB" id="3527984at2"/>
<organism evidence="1 2">
    <name type="scientific">Mycolicibacterium rutilum</name>
    <name type="common">Mycobacterium rutilum</name>
    <dbReference type="NCBI Taxonomy" id="370526"/>
    <lineage>
        <taxon>Bacteria</taxon>
        <taxon>Bacillati</taxon>
        <taxon>Actinomycetota</taxon>
        <taxon>Actinomycetes</taxon>
        <taxon>Mycobacteriales</taxon>
        <taxon>Mycobacteriaceae</taxon>
        <taxon>Mycolicibacterium</taxon>
    </lineage>
</organism>
<keyword evidence="1" id="KW-0808">Transferase</keyword>
<dbReference type="Proteomes" id="UP000182915">
    <property type="component" value="Chromosome I"/>
</dbReference>
<accession>A0A1H6IHZ1</accession>
<dbReference type="GO" id="GO:0016740">
    <property type="term" value="F:transferase activity"/>
    <property type="evidence" value="ECO:0007669"/>
    <property type="project" value="UniProtKB-KW"/>
</dbReference>
<dbReference type="InterPro" id="IPR055582">
    <property type="entry name" value="DUF7158"/>
</dbReference>
<name>A0A1H6IHZ1_MYCRU</name>
<gene>
    <name evidence="1" type="ORF">SAMN04489835_0061</name>
</gene>
<keyword evidence="2" id="KW-1185">Reference proteome</keyword>
<dbReference type="AlphaFoldDB" id="A0A1H6IHZ1"/>
<proteinExistence type="predicted"/>
<dbReference type="EMBL" id="LT629971">
    <property type="protein sequence ID" value="SEH46126.1"/>
    <property type="molecule type" value="Genomic_DNA"/>
</dbReference>
<dbReference type="RefSeq" id="WP_083405457.1">
    <property type="nucleotide sequence ID" value="NZ_LT629971.1"/>
</dbReference>